<comment type="caution">
    <text evidence="3">The sequence shown here is derived from an EMBL/GenBank/DDBJ whole genome shotgun (WGS) entry which is preliminary data.</text>
</comment>
<dbReference type="Proteomes" id="UP001151760">
    <property type="component" value="Unassembled WGS sequence"/>
</dbReference>
<reference evidence="3" key="2">
    <citation type="submission" date="2022-01" db="EMBL/GenBank/DDBJ databases">
        <authorList>
            <person name="Yamashiro T."/>
            <person name="Shiraishi A."/>
            <person name="Satake H."/>
            <person name="Nakayama K."/>
        </authorList>
    </citation>
    <scope>NUCLEOTIDE SEQUENCE</scope>
</reference>
<name>A0ABQ5IRA6_9ASTR</name>
<sequence>MDSTDSEDEVATNHPGDNVNEEQEDDDDVDDDLYDDDSGSDIFFKEIDDEFLSGGGWIKELNEILVNTQPTISEFCDDGVSGQYSKEPYSFRKSNIQHGRWEIPEEVVNVVVIAPQDAIRKCSLWIRLNNLMLSFHATSIVLGDFNELKTKINLLDEKAENVGLDSQERFARLSYMKNIDDLENIIRFDLMQKAKVKWAIEGDENSKFFHGLTTTSGPLAAVEALHVTLQEAKFKNVFEGVKVGCNGVDISHLQFVDDALILEKWSLDNAKNLCLESVDNNTHGLPSSPWKSVIEALEKTKSCKVKDRCCGDGFGMQWEWRRPIRDGEEHIQLIRLVNLLQNYTPYLKHDRWNYLLDPSNEFFVSSMRSHIESVMLSSVHDPVRWNKCLPLKINIHVWRLLLDRLLTRHNLDVRGIDLDSTRCLVCDDNIETTQHLFVECKVAVEIWKMVSIWWDIGDSPKDLQSLITWSDSVKLTSLEKTCFDVAIQTTTWISRRYRNRICFDEKPPSKDSLGAEIKVLSHTWIINRNRNANLIWLDWIYDPKKACKISL</sequence>
<keyword evidence="3" id="KW-0695">RNA-directed DNA polymerase</keyword>
<keyword evidence="4" id="KW-1185">Reference proteome</keyword>
<reference evidence="3" key="1">
    <citation type="journal article" date="2022" name="Int. J. Mol. Sci.">
        <title>Draft Genome of Tanacetum Coccineum: Genomic Comparison of Closely Related Tanacetum-Family Plants.</title>
        <authorList>
            <person name="Yamashiro T."/>
            <person name="Shiraishi A."/>
            <person name="Nakayama K."/>
            <person name="Satake H."/>
        </authorList>
    </citation>
    <scope>NUCLEOTIDE SEQUENCE</scope>
</reference>
<organism evidence="3 4">
    <name type="scientific">Tanacetum coccineum</name>
    <dbReference type="NCBI Taxonomy" id="301880"/>
    <lineage>
        <taxon>Eukaryota</taxon>
        <taxon>Viridiplantae</taxon>
        <taxon>Streptophyta</taxon>
        <taxon>Embryophyta</taxon>
        <taxon>Tracheophyta</taxon>
        <taxon>Spermatophyta</taxon>
        <taxon>Magnoliopsida</taxon>
        <taxon>eudicotyledons</taxon>
        <taxon>Gunneridae</taxon>
        <taxon>Pentapetalae</taxon>
        <taxon>asterids</taxon>
        <taxon>campanulids</taxon>
        <taxon>Asterales</taxon>
        <taxon>Asteraceae</taxon>
        <taxon>Asteroideae</taxon>
        <taxon>Anthemideae</taxon>
        <taxon>Anthemidinae</taxon>
        <taxon>Tanacetum</taxon>
    </lineage>
</organism>
<feature type="compositionally biased region" description="Acidic residues" evidence="1">
    <location>
        <begin position="1"/>
        <end position="10"/>
    </location>
</feature>
<protein>
    <submittedName>
        <fullName evidence="3">Reverse transcriptase domain, reverse transcriptase zinc-binding domain protein</fullName>
    </submittedName>
</protein>
<dbReference type="PANTHER" id="PTHR36617:SF5">
    <property type="entry name" value="OS05G0421675 PROTEIN"/>
    <property type="match status" value="1"/>
</dbReference>
<dbReference type="PANTHER" id="PTHR36617">
    <property type="entry name" value="PROTEIN, PUTATIVE-RELATED"/>
    <property type="match status" value="1"/>
</dbReference>
<dbReference type="InterPro" id="IPR026960">
    <property type="entry name" value="RVT-Znf"/>
</dbReference>
<evidence type="ECO:0000313" key="3">
    <source>
        <dbReference type="EMBL" id="GJU01514.1"/>
    </source>
</evidence>
<evidence type="ECO:0000256" key="1">
    <source>
        <dbReference type="SAM" id="MobiDB-lite"/>
    </source>
</evidence>
<keyword evidence="3" id="KW-0548">Nucleotidyltransferase</keyword>
<accession>A0ABQ5IRA6</accession>
<feature type="compositionally biased region" description="Acidic residues" evidence="1">
    <location>
        <begin position="19"/>
        <end position="35"/>
    </location>
</feature>
<evidence type="ECO:0000259" key="2">
    <source>
        <dbReference type="Pfam" id="PF13966"/>
    </source>
</evidence>
<dbReference type="Pfam" id="PF13966">
    <property type="entry name" value="zf-RVT"/>
    <property type="match status" value="1"/>
</dbReference>
<proteinExistence type="predicted"/>
<keyword evidence="3" id="KW-0808">Transferase</keyword>
<evidence type="ECO:0000313" key="4">
    <source>
        <dbReference type="Proteomes" id="UP001151760"/>
    </source>
</evidence>
<dbReference type="GO" id="GO:0003964">
    <property type="term" value="F:RNA-directed DNA polymerase activity"/>
    <property type="evidence" value="ECO:0007669"/>
    <property type="project" value="UniProtKB-KW"/>
</dbReference>
<feature type="region of interest" description="Disordered" evidence="1">
    <location>
        <begin position="1"/>
        <end position="35"/>
    </location>
</feature>
<dbReference type="EMBL" id="BQNB010020971">
    <property type="protein sequence ID" value="GJU01514.1"/>
    <property type="molecule type" value="Genomic_DNA"/>
</dbReference>
<gene>
    <name evidence="3" type="ORF">Tco_1111852</name>
</gene>
<feature type="domain" description="Reverse transcriptase zinc-binding" evidence="2">
    <location>
        <begin position="383"/>
        <end position="447"/>
    </location>
</feature>